<dbReference type="RefSeq" id="WP_062661160.1">
    <property type="nucleotide sequence ID" value="NZ_FIZX01000001.1"/>
</dbReference>
<gene>
    <name evidence="7" type="primary">leuE_1</name>
    <name evidence="7" type="ORF">GCE9029_00840</name>
</gene>
<dbReference type="PANTHER" id="PTHR30086">
    <property type="entry name" value="ARGININE EXPORTER PROTEIN ARGO"/>
    <property type="match status" value="1"/>
</dbReference>
<evidence type="ECO:0000256" key="4">
    <source>
        <dbReference type="ARBA" id="ARBA00022989"/>
    </source>
</evidence>
<proteinExistence type="predicted"/>
<feature type="transmembrane region" description="Helical" evidence="6">
    <location>
        <begin position="144"/>
        <end position="163"/>
    </location>
</feature>
<feature type="transmembrane region" description="Helical" evidence="6">
    <location>
        <begin position="40"/>
        <end position="61"/>
    </location>
</feature>
<keyword evidence="5 6" id="KW-0472">Membrane</keyword>
<name>A0A128EV32_9GAMM</name>
<organism evidence="7 8">
    <name type="scientific">Grimontia celer</name>
    <dbReference type="NCBI Taxonomy" id="1796497"/>
    <lineage>
        <taxon>Bacteria</taxon>
        <taxon>Pseudomonadati</taxon>
        <taxon>Pseudomonadota</taxon>
        <taxon>Gammaproteobacteria</taxon>
        <taxon>Vibrionales</taxon>
        <taxon>Vibrionaceae</taxon>
        <taxon>Grimontia</taxon>
    </lineage>
</organism>
<keyword evidence="8" id="KW-1185">Reference proteome</keyword>
<keyword evidence="3 6" id="KW-0812">Transmembrane</keyword>
<evidence type="ECO:0000256" key="6">
    <source>
        <dbReference type="SAM" id="Phobius"/>
    </source>
</evidence>
<accession>A0A128EV32</accession>
<dbReference type="AlphaFoldDB" id="A0A128EV32"/>
<dbReference type="InterPro" id="IPR001123">
    <property type="entry name" value="LeuE-type"/>
</dbReference>
<dbReference type="GO" id="GO:0015171">
    <property type="term" value="F:amino acid transmembrane transporter activity"/>
    <property type="evidence" value="ECO:0007669"/>
    <property type="project" value="TreeGrafter"/>
</dbReference>
<sequence>MTIASGIALFFAMALSALIPGPSVFATISRSMGSGMKQGMLLALGILIADYIFIFLALSGLSALSKVLGEVSFVIKYVGIAYLFWLAYVSWTAEVPEDGESVPSQSSRFSSLLTGVVVGLSNPKAILFYMGFFPAFVDVTQITGLQVGAILLISTVGVGGVLGMYAYSAAKAGKVLKSKREKQILNKVSGGFMASCGAFLFAKS</sequence>
<feature type="transmembrane region" description="Helical" evidence="6">
    <location>
        <begin position="73"/>
        <end position="91"/>
    </location>
</feature>
<keyword evidence="2" id="KW-1003">Cell membrane</keyword>
<reference evidence="8" key="1">
    <citation type="submission" date="2016-02" db="EMBL/GenBank/DDBJ databases">
        <authorList>
            <person name="Rodrigo-Torres Lidia"/>
            <person name="Arahal R.David."/>
        </authorList>
    </citation>
    <scope>NUCLEOTIDE SEQUENCE [LARGE SCALE GENOMIC DNA]</scope>
    <source>
        <strain evidence="8">CECT 9029</strain>
    </source>
</reference>
<dbReference type="Proteomes" id="UP000071641">
    <property type="component" value="Unassembled WGS sequence"/>
</dbReference>
<keyword evidence="4 6" id="KW-1133">Transmembrane helix</keyword>
<feature type="transmembrane region" description="Helical" evidence="6">
    <location>
        <begin position="6"/>
        <end position="28"/>
    </location>
</feature>
<evidence type="ECO:0000256" key="2">
    <source>
        <dbReference type="ARBA" id="ARBA00022475"/>
    </source>
</evidence>
<dbReference type="PANTHER" id="PTHR30086:SF20">
    <property type="entry name" value="ARGININE EXPORTER PROTEIN ARGO-RELATED"/>
    <property type="match status" value="1"/>
</dbReference>
<evidence type="ECO:0000256" key="3">
    <source>
        <dbReference type="ARBA" id="ARBA00022692"/>
    </source>
</evidence>
<comment type="subcellular location">
    <subcellularLocation>
        <location evidence="1">Cell membrane</location>
        <topology evidence="1">Multi-pass membrane protein</topology>
    </subcellularLocation>
</comment>
<dbReference type="GO" id="GO:0005886">
    <property type="term" value="C:plasma membrane"/>
    <property type="evidence" value="ECO:0007669"/>
    <property type="project" value="UniProtKB-SubCell"/>
</dbReference>
<dbReference type="EMBL" id="FIZX01000001">
    <property type="protein sequence ID" value="CZF78447.1"/>
    <property type="molecule type" value="Genomic_DNA"/>
</dbReference>
<evidence type="ECO:0000313" key="7">
    <source>
        <dbReference type="EMBL" id="CZF78447.1"/>
    </source>
</evidence>
<evidence type="ECO:0000313" key="8">
    <source>
        <dbReference type="Proteomes" id="UP000071641"/>
    </source>
</evidence>
<dbReference type="Pfam" id="PF01810">
    <property type="entry name" value="LysE"/>
    <property type="match status" value="1"/>
</dbReference>
<feature type="transmembrane region" description="Helical" evidence="6">
    <location>
        <begin position="112"/>
        <end position="132"/>
    </location>
</feature>
<dbReference type="OrthoDB" id="9804822at2"/>
<evidence type="ECO:0000256" key="5">
    <source>
        <dbReference type="ARBA" id="ARBA00023136"/>
    </source>
</evidence>
<evidence type="ECO:0000256" key="1">
    <source>
        <dbReference type="ARBA" id="ARBA00004651"/>
    </source>
</evidence>
<dbReference type="STRING" id="1796497.GCE9029_00840"/>
<protein>
    <submittedName>
        <fullName evidence="7">Leucine efflux protein</fullName>
    </submittedName>
</protein>